<accession>A0A1B9ILT7</accession>
<dbReference type="EMBL" id="KV700091">
    <property type="protein sequence ID" value="OCF56457.1"/>
    <property type="molecule type" value="Genomic_DNA"/>
</dbReference>
<sequence length="221" mass="25750">MTLKPYFYCHWYVLKPHIDLNRSQSADADLTLPPVDNDQVFAYSAFDLVATEDDHIRQAGPQRKHIVLGRHRDRQFLSEIRSKQQLHQLEIDTRGDYSYLARDDPGVRQRRRLAEDSWSKFKSDRSFSSSIGRGAAQWGENDNPLQMNLDEELSKIEKALRGIYTKRRSENILEEPLEGDSERYETENTLIGRLRSKQCFVESMTTWGDTGTGRSLDWHDV</sequence>
<evidence type="ECO:0000313" key="3">
    <source>
        <dbReference type="Proteomes" id="UP000092583"/>
    </source>
</evidence>
<reference evidence="3" key="2">
    <citation type="submission" date="2013-12" db="EMBL/GenBank/DDBJ databases">
        <title>Evolution of pathogenesis and genome organization in the Tremellales.</title>
        <authorList>
            <person name="Cuomo C."/>
            <person name="Litvintseva A."/>
            <person name="Heitman J."/>
            <person name="Chen Y."/>
            <person name="Sun S."/>
            <person name="Springer D."/>
            <person name="Dromer F."/>
            <person name="Young S."/>
            <person name="Zeng Q."/>
            <person name="Chapman S."/>
            <person name="Gujja S."/>
            <person name="Saif S."/>
            <person name="Birren B."/>
        </authorList>
    </citation>
    <scope>NUCLEOTIDE SEQUENCE [LARGE SCALE GENOMIC DNA]</scope>
    <source>
        <strain evidence="3">CBS 10435</strain>
    </source>
</reference>
<gene>
    <name evidence="2" type="ORF">L486_06401</name>
</gene>
<protein>
    <submittedName>
        <fullName evidence="2">Uncharacterized protein</fullName>
    </submittedName>
</protein>
<name>A0A1B9ILT7_9TREE</name>
<evidence type="ECO:0000313" key="2">
    <source>
        <dbReference type="EMBL" id="OCF56457.1"/>
    </source>
</evidence>
<reference evidence="2 3" key="1">
    <citation type="submission" date="2013-07" db="EMBL/GenBank/DDBJ databases">
        <title>The Genome Sequence of Kwoniella mangroviensis CBS10435.</title>
        <authorList>
            <consortium name="The Broad Institute Genome Sequencing Platform"/>
            <person name="Cuomo C."/>
            <person name="Litvintseva A."/>
            <person name="Chen Y."/>
            <person name="Heitman J."/>
            <person name="Sun S."/>
            <person name="Springer D."/>
            <person name="Dromer F."/>
            <person name="Young S.K."/>
            <person name="Zeng Q."/>
            <person name="Gargeya S."/>
            <person name="Fitzgerald M."/>
            <person name="Abouelleil A."/>
            <person name="Alvarado L."/>
            <person name="Berlin A.M."/>
            <person name="Chapman S.B."/>
            <person name="Dewar J."/>
            <person name="Goldberg J."/>
            <person name="Griggs A."/>
            <person name="Gujja S."/>
            <person name="Hansen M."/>
            <person name="Howarth C."/>
            <person name="Imamovic A."/>
            <person name="Larimer J."/>
            <person name="McCowan C."/>
            <person name="Murphy C."/>
            <person name="Pearson M."/>
            <person name="Priest M."/>
            <person name="Roberts A."/>
            <person name="Saif S."/>
            <person name="Shea T."/>
            <person name="Sykes S."/>
            <person name="Wortman J."/>
            <person name="Nusbaum C."/>
            <person name="Birren B."/>
        </authorList>
    </citation>
    <scope>NUCLEOTIDE SEQUENCE [LARGE SCALE GENOMIC DNA]</scope>
    <source>
        <strain evidence="2 3">CBS 10435</strain>
    </source>
</reference>
<dbReference type="Proteomes" id="UP000092583">
    <property type="component" value="Unassembled WGS sequence"/>
</dbReference>
<feature type="region of interest" description="Disordered" evidence="1">
    <location>
        <begin position="124"/>
        <end position="144"/>
    </location>
</feature>
<dbReference type="AlphaFoldDB" id="A0A1B9ILT7"/>
<proteinExistence type="predicted"/>
<keyword evidence="3" id="KW-1185">Reference proteome</keyword>
<organism evidence="2 3">
    <name type="scientific">Kwoniella mangroviensis CBS 10435</name>
    <dbReference type="NCBI Taxonomy" id="1331196"/>
    <lineage>
        <taxon>Eukaryota</taxon>
        <taxon>Fungi</taxon>
        <taxon>Dikarya</taxon>
        <taxon>Basidiomycota</taxon>
        <taxon>Agaricomycotina</taxon>
        <taxon>Tremellomycetes</taxon>
        <taxon>Tremellales</taxon>
        <taxon>Cryptococcaceae</taxon>
        <taxon>Kwoniella</taxon>
    </lineage>
</organism>
<evidence type="ECO:0000256" key="1">
    <source>
        <dbReference type="SAM" id="MobiDB-lite"/>
    </source>
</evidence>